<protein>
    <submittedName>
        <fullName evidence="1">Uncharacterized protein</fullName>
    </submittedName>
</protein>
<name>A0A419QAT3_CLOSI</name>
<dbReference type="AlphaFoldDB" id="A0A419QAT3"/>
<gene>
    <name evidence="1" type="ORF">CSKR_110881</name>
</gene>
<proteinExistence type="predicted"/>
<dbReference type="EMBL" id="NIRI02000042">
    <property type="protein sequence ID" value="KAG5451601.1"/>
    <property type="molecule type" value="Genomic_DNA"/>
</dbReference>
<accession>A0A419QAT3</accession>
<keyword evidence="2" id="KW-1185">Reference proteome</keyword>
<comment type="caution">
    <text evidence="1">The sequence shown here is derived from an EMBL/GenBank/DDBJ whole genome shotgun (WGS) entry which is preliminary data.</text>
</comment>
<evidence type="ECO:0000313" key="2">
    <source>
        <dbReference type="Proteomes" id="UP000286415"/>
    </source>
</evidence>
<reference evidence="1 2" key="1">
    <citation type="journal article" date="2018" name="Biotechnol. Adv.">
        <title>Improved genomic resources and new bioinformatic workflow for the carcinogenic parasite Clonorchis sinensis: Biotechnological implications.</title>
        <authorList>
            <person name="Wang D."/>
            <person name="Korhonen P.K."/>
            <person name="Gasser R.B."/>
            <person name="Young N.D."/>
        </authorList>
    </citation>
    <scope>NUCLEOTIDE SEQUENCE [LARGE SCALE GENOMIC DNA]</scope>
    <source>
        <strain evidence="1">Cs-k2</strain>
    </source>
</reference>
<evidence type="ECO:0000313" key="1">
    <source>
        <dbReference type="EMBL" id="KAG5451601.1"/>
    </source>
</evidence>
<dbReference type="Proteomes" id="UP000286415">
    <property type="component" value="Unassembled WGS sequence"/>
</dbReference>
<sequence length="164" mass="18096">MSIITTVDSMTSVFNTGASLPYNSDLFESLILKKRTKKLTTRTPLTSISSHILQCLQPATLGITKSPSWKVSKTDSIQTFRNPFHTPQPTQTLGTCLLLSLWIGHGKQNSLANDGLAYAIHGLANAASGAGYILQWKFWLHNGKLAFKLPHYGFARANPHELWS</sequence>
<reference evidence="1 2" key="2">
    <citation type="journal article" date="2021" name="Genomics">
        <title>High-quality reference genome for Clonorchis sinensis.</title>
        <authorList>
            <person name="Young N.D."/>
            <person name="Stroehlein A.J."/>
            <person name="Kinkar L."/>
            <person name="Wang T."/>
            <person name="Sohn W.M."/>
            <person name="Chang B.C.H."/>
            <person name="Kaur P."/>
            <person name="Weisz D."/>
            <person name="Dudchenko O."/>
            <person name="Aiden E.L."/>
            <person name="Korhonen P.K."/>
            <person name="Gasser R.B."/>
        </authorList>
    </citation>
    <scope>NUCLEOTIDE SEQUENCE [LARGE SCALE GENOMIC DNA]</scope>
    <source>
        <strain evidence="1">Cs-k2</strain>
    </source>
</reference>
<organism evidence="1 2">
    <name type="scientific">Clonorchis sinensis</name>
    <name type="common">Chinese liver fluke</name>
    <dbReference type="NCBI Taxonomy" id="79923"/>
    <lineage>
        <taxon>Eukaryota</taxon>
        <taxon>Metazoa</taxon>
        <taxon>Spiralia</taxon>
        <taxon>Lophotrochozoa</taxon>
        <taxon>Platyhelminthes</taxon>
        <taxon>Trematoda</taxon>
        <taxon>Digenea</taxon>
        <taxon>Opisthorchiida</taxon>
        <taxon>Opisthorchiata</taxon>
        <taxon>Opisthorchiidae</taxon>
        <taxon>Clonorchis</taxon>
    </lineage>
</organism>
<dbReference type="InParanoid" id="A0A419QAT3"/>